<evidence type="ECO:0000256" key="5">
    <source>
        <dbReference type="SAM" id="Coils"/>
    </source>
</evidence>
<dbReference type="InterPro" id="IPR003593">
    <property type="entry name" value="AAA+_ATPase"/>
</dbReference>
<feature type="coiled-coil region" evidence="5">
    <location>
        <begin position="556"/>
        <end position="610"/>
    </location>
</feature>
<dbReference type="SMART" id="SM00382">
    <property type="entry name" value="AAA"/>
    <property type="match status" value="2"/>
</dbReference>
<dbReference type="SUPFAM" id="SSF52540">
    <property type="entry name" value="P-loop containing nucleoside triphosphate hydrolases"/>
    <property type="match status" value="2"/>
</dbReference>
<dbReference type="InterPro" id="IPR032781">
    <property type="entry name" value="ABC_tran_Xtn"/>
</dbReference>
<dbReference type="OrthoDB" id="8133084at2"/>
<evidence type="ECO:0000256" key="1">
    <source>
        <dbReference type="ARBA" id="ARBA00005417"/>
    </source>
</evidence>
<dbReference type="CDD" id="cd03221">
    <property type="entry name" value="ABCF_EF-3"/>
    <property type="match status" value="2"/>
</dbReference>
<dbReference type="InterPro" id="IPR027417">
    <property type="entry name" value="P-loop_NTPase"/>
</dbReference>
<feature type="region of interest" description="Disordered" evidence="6">
    <location>
        <begin position="528"/>
        <end position="548"/>
    </location>
</feature>
<reference evidence="8 9" key="1">
    <citation type="submission" date="2019-11" db="EMBL/GenBank/DDBJ databases">
        <title>The genome sequence of Methylocystis heyeri.</title>
        <authorList>
            <person name="Oshkin I.Y."/>
            <person name="Miroshnikov K."/>
            <person name="Dedysh S.N."/>
        </authorList>
    </citation>
    <scope>NUCLEOTIDE SEQUENCE [LARGE SCALE GENOMIC DNA]</scope>
    <source>
        <strain evidence="8 9">H2</strain>
    </source>
</reference>
<evidence type="ECO:0000256" key="3">
    <source>
        <dbReference type="ARBA" id="ARBA00022741"/>
    </source>
</evidence>
<organism evidence="8 9">
    <name type="scientific">Methylocystis heyeri</name>
    <dbReference type="NCBI Taxonomy" id="391905"/>
    <lineage>
        <taxon>Bacteria</taxon>
        <taxon>Pseudomonadati</taxon>
        <taxon>Pseudomonadota</taxon>
        <taxon>Alphaproteobacteria</taxon>
        <taxon>Hyphomicrobiales</taxon>
        <taxon>Methylocystaceae</taxon>
        <taxon>Methylocystis</taxon>
    </lineage>
</organism>
<feature type="domain" description="ABC transporter" evidence="7">
    <location>
        <begin position="2"/>
        <end position="243"/>
    </location>
</feature>
<dbReference type="FunFam" id="3.40.50.300:FF:000011">
    <property type="entry name" value="Putative ABC transporter ATP-binding component"/>
    <property type="match status" value="1"/>
</dbReference>
<dbReference type="InterPro" id="IPR003439">
    <property type="entry name" value="ABC_transporter-like_ATP-bd"/>
</dbReference>
<dbReference type="InterPro" id="IPR050611">
    <property type="entry name" value="ABCF"/>
</dbReference>
<dbReference type="PANTHER" id="PTHR19211">
    <property type="entry name" value="ATP-BINDING TRANSPORT PROTEIN-RELATED"/>
    <property type="match status" value="1"/>
</dbReference>
<keyword evidence="9" id="KW-1185">Reference proteome</keyword>
<dbReference type="Gene3D" id="3.40.50.300">
    <property type="entry name" value="P-loop containing nucleotide triphosphate hydrolases"/>
    <property type="match status" value="2"/>
</dbReference>
<evidence type="ECO:0000256" key="4">
    <source>
        <dbReference type="ARBA" id="ARBA00022840"/>
    </source>
</evidence>
<proteinExistence type="inferred from homology"/>
<evidence type="ECO:0000256" key="2">
    <source>
        <dbReference type="ARBA" id="ARBA00022737"/>
    </source>
</evidence>
<evidence type="ECO:0000313" key="8">
    <source>
        <dbReference type="EMBL" id="QGM45462.1"/>
    </source>
</evidence>
<keyword evidence="3" id="KW-0547">Nucleotide-binding</keyword>
<dbReference type="GO" id="GO:0016887">
    <property type="term" value="F:ATP hydrolysis activity"/>
    <property type="evidence" value="ECO:0007669"/>
    <property type="project" value="InterPro"/>
</dbReference>
<protein>
    <submittedName>
        <fullName evidence="8">ATP-binding cassette domain-containing protein</fullName>
    </submittedName>
</protein>
<dbReference type="Gene3D" id="1.10.287.380">
    <property type="entry name" value="Valyl-tRNA synthetase, C-terminal domain"/>
    <property type="match status" value="1"/>
</dbReference>
<dbReference type="PROSITE" id="PS50893">
    <property type="entry name" value="ABC_TRANSPORTER_2"/>
    <property type="match status" value="2"/>
</dbReference>
<evidence type="ECO:0000313" key="9">
    <source>
        <dbReference type="Proteomes" id="UP000309061"/>
    </source>
</evidence>
<dbReference type="AlphaFoldDB" id="A0A6B8KCZ0"/>
<name>A0A6B8KCZ0_9HYPH</name>
<dbReference type="Proteomes" id="UP000309061">
    <property type="component" value="Chromosome"/>
</dbReference>
<comment type="similarity">
    <text evidence="1">Belongs to the ABC transporter superfamily.</text>
</comment>
<accession>A0A6B8KCZ0</accession>
<dbReference type="InterPro" id="IPR037118">
    <property type="entry name" value="Val-tRNA_synth_C_sf"/>
</dbReference>
<dbReference type="KEGG" id="mhey:H2LOC_007000"/>
<dbReference type="InterPro" id="IPR017871">
    <property type="entry name" value="ABC_transporter-like_CS"/>
</dbReference>
<dbReference type="PANTHER" id="PTHR19211:SF14">
    <property type="entry name" value="ATP-BINDING CASSETTE SUB-FAMILY F MEMBER 1"/>
    <property type="match status" value="1"/>
</dbReference>
<sequence length="620" mass="68055">MLTINDLTYRLGERMLFDKAGVALPTRGRAGFVGRNGAGKTTLFRLIAGEISAESGAISIPPRSRLGRVEQEAPGGPTRLIDFVLAADVERASLLDRAQVETDPHEIAEIQTRLADIEAHAAPARAAAILHGLGFDSQAQQRPLSEFSGGWRMRVALAAVLFSRPDLLLLDEPTNYLDLEGTLWLVDYLARYPASVIVISHDRDLLDDVATHILHLDRGKLQLYKGNYSSFEKQRREAQELALKAGKKQEEQRKHLQSFVDRFRSKATKARQAQSRIKLLAKMQEVAPIVDEAVLPIHLPSPEKPLSPPIISLENASVGYGERVVLSRLTLSLSEDDRIGLLGANGNGKSTFAKLLGGRLQPLSGKAVRAAKLDVGFFAQHQVDDLNPDDTPYSVFSRLMPDAPEARVRAAAARVGFSGPRADTKVERLSGGEKARLLLGVTSFHAPHLLILDEPTNHLDIDSRAALITAINEYEGAVVLVSHDRYLLEACADRLWVVEDGRVRNFDGDMDEYARYILSKSREDERPAAVAAAKPAEKAPPVSKPRRDPGFVRRQLAAAEEKVNKFTQLLERVDAALSDPEAFARNPQEAARLAAQREELAKALASAEEQWLEIAGQAEG</sequence>
<dbReference type="RefSeq" id="WP_136497023.1">
    <property type="nucleotide sequence ID" value="NZ_CP046052.1"/>
</dbReference>
<feature type="coiled-coil region" evidence="5">
    <location>
        <begin position="221"/>
        <end position="251"/>
    </location>
</feature>
<dbReference type="GO" id="GO:0005524">
    <property type="term" value="F:ATP binding"/>
    <property type="evidence" value="ECO:0007669"/>
    <property type="project" value="UniProtKB-KW"/>
</dbReference>
<feature type="domain" description="ABC transporter" evidence="7">
    <location>
        <begin position="311"/>
        <end position="525"/>
    </location>
</feature>
<dbReference type="EMBL" id="CP046052">
    <property type="protein sequence ID" value="QGM45462.1"/>
    <property type="molecule type" value="Genomic_DNA"/>
</dbReference>
<evidence type="ECO:0000256" key="6">
    <source>
        <dbReference type="SAM" id="MobiDB-lite"/>
    </source>
</evidence>
<gene>
    <name evidence="8" type="ORF">H2LOC_007000</name>
</gene>
<keyword evidence="2" id="KW-0677">Repeat</keyword>
<evidence type="ECO:0000259" key="7">
    <source>
        <dbReference type="PROSITE" id="PS50893"/>
    </source>
</evidence>
<keyword evidence="5" id="KW-0175">Coiled coil</keyword>
<dbReference type="Pfam" id="PF12848">
    <property type="entry name" value="ABC_tran_Xtn"/>
    <property type="match status" value="1"/>
</dbReference>
<dbReference type="Pfam" id="PF00005">
    <property type="entry name" value="ABC_tran"/>
    <property type="match status" value="2"/>
</dbReference>
<dbReference type="PROSITE" id="PS00211">
    <property type="entry name" value="ABC_TRANSPORTER_1"/>
    <property type="match status" value="2"/>
</dbReference>
<keyword evidence="4 8" id="KW-0067">ATP-binding</keyword>